<feature type="domain" description="Phosphoadenosine phosphosulphate reductase" evidence="5">
    <location>
        <begin position="67"/>
        <end position="236"/>
    </location>
</feature>
<evidence type="ECO:0000259" key="5">
    <source>
        <dbReference type="Pfam" id="PF01507"/>
    </source>
</evidence>
<keyword evidence="4" id="KW-0408">Iron</keyword>
<dbReference type="GO" id="GO:0070814">
    <property type="term" value="P:hydrogen sulfide biosynthetic process"/>
    <property type="evidence" value="ECO:0007669"/>
    <property type="project" value="UniProtKB-UniRule"/>
</dbReference>
<dbReference type="HAMAP" id="MF_00063">
    <property type="entry name" value="CysH"/>
    <property type="match status" value="1"/>
</dbReference>
<comment type="function">
    <text evidence="4">Catalyzes the formation of sulfite from adenosine 5'-phosphosulfate (APS) using thioredoxin as an electron donor.</text>
</comment>
<dbReference type="GO" id="GO:0005737">
    <property type="term" value="C:cytoplasm"/>
    <property type="evidence" value="ECO:0007669"/>
    <property type="project" value="UniProtKB-SubCell"/>
</dbReference>
<comment type="similarity">
    <text evidence="1 4">Belongs to the PAPS reductase family. CysH subfamily.</text>
</comment>
<name>A0A4Q8APL9_9MICO</name>
<dbReference type="NCBIfam" id="TIGR00434">
    <property type="entry name" value="cysH"/>
    <property type="match status" value="1"/>
</dbReference>
<comment type="caution">
    <text evidence="6">The sequence shown here is derived from an EMBL/GenBank/DDBJ whole genome shotgun (WGS) entry which is preliminary data.</text>
</comment>
<dbReference type="RefSeq" id="WP_130506228.1">
    <property type="nucleotide sequence ID" value="NZ_SHLC01000001.1"/>
</dbReference>
<proteinExistence type="inferred from homology"/>
<dbReference type="SUPFAM" id="SSF52402">
    <property type="entry name" value="Adenine nucleotide alpha hydrolases-like"/>
    <property type="match status" value="1"/>
</dbReference>
<dbReference type="GO" id="GO:0046872">
    <property type="term" value="F:metal ion binding"/>
    <property type="evidence" value="ECO:0007669"/>
    <property type="project" value="UniProtKB-KW"/>
</dbReference>
<protein>
    <recommendedName>
        <fullName evidence="4">Adenosine 5'-phosphosulfate reductase</fullName>
        <shortName evidence="4">APS reductase</shortName>
        <ecNumber evidence="4">1.8.4.10</ecNumber>
    </recommendedName>
    <alternativeName>
        <fullName evidence="4">5'-adenylylsulfate reductase</fullName>
    </alternativeName>
    <alternativeName>
        <fullName evidence="4">Thioredoxin-dependent 5'-adenylylsulfate reductase</fullName>
    </alternativeName>
</protein>
<keyword evidence="4" id="KW-0411">Iron-sulfur</keyword>
<gene>
    <name evidence="4" type="primary">cysH</name>
    <name evidence="6" type="ORF">EV379_2309</name>
</gene>
<evidence type="ECO:0000256" key="3">
    <source>
        <dbReference type="ARBA" id="ARBA00024327"/>
    </source>
</evidence>
<dbReference type="InterPro" id="IPR004511">
    <property type="entry name" value="PAPS/APS_Rdtase"/>
</dbReference>
<dbReference type="InterPro" id="IPR014729">
    <property type="entry name" value="Rossmann-like_a/b/a_fold"/>
</dbReference>
<dbReference type="Proteomes" id="UP000291483">
    <property type="component" value="Unassembled WGS sequence"/>
</dbReference>
<dbReference type="PANTHER" id="PTHR46509">
    <property type="entry name" value="PHOSPHOADENOSINE PHOSPHOSULFATE REDUCTASE"/>
    <property type="match status" value="1"/>
</dbReference>
<dbReference type="GO" id="GO:0043866">
    <property type="term" value="F:adenylyl-sulfate reductase (thioredoxin) activity"/>
    <property type="evidence" value="ECO:0007669"/>
    <property type="project" value="UniProtKB-EC"/>
</dbReference>
<comment type="subcellular location">
    <subcellularLocation>
        <location evidence="4">Cytoplasm</location>
    </subcellularLocation>
</comment>
<dbReference type="EC" id="1.8.4.10" evidence="4"/>
<keyword evidence="2 4" id="KW-0560">Oxidoreductase</keyword>
<dbReference type="EMBL" id="SHLC01000001">
    <property type="protein sequence ID" value="RZU65965.1"/>
    <property type="molecule type" value="Genomic_DNA"/>
</dbReference>
<dbReference type="OrthoDB" id="9794018at2"/>
<feature type="binding site" evidence="4">
    <location>
        <position position="230"/>
    </location>
    <ligand>
        <name>[4Fe-4S] cluster</name>
        <dbReference type="ChEBI" id="CHEBI:49883"/>
    </ligand>
</feature>
<dbReference type="GO" id="GO:0051539">
    <property type="term" value="F:4 iron, 4 sulfur cluster binding"/>
    <property type="evidence" value="ECO:0007669"/>
    <property type="project" value="UniProtKB-UniRule"/>
</dbReference>
<accession>A0A4Q8APL9</accession>
<feature type="binding site" evidence="4">
    <location>
        <position position="147"/>
    </location>
    <ligand>
        <name>[4Fe-4S] cluster</name>
        <dbReference type="ChEBI" id="CHEBI:49883"/>
    </ligand>
</feature>
<evidence type="ECO:0000256" key="1">
    <source>
        <dbReference type="ARBA" id="ARBA00009732"/>
    </source>
</evidence>
<comment type="catalytic activity">
    <reaction evidence="4">
        <text>[thioredoxin]-disulfide + sulfite + AMP + 2 H(+) = adenosine 5'-phosphosulfate + [thioredoxin]-dithiol</text>
        <dbReference type="Rhea" id="RHEA:21976"/>
        <dbReference type="Rhea" id="RHEA-COMP:10698"/>
        <dbReference type="Rhea" id="RHEA-COMP:10700"/>
        <dbReference type="ChEBI" id="CHEBI:15378"/>
        <dbReference type="ChEBI" id="CHEBI:17359"/>
        <dbReference type="ChEBI" id="CHEBI:29950"/>
        <dbReference type="ChEBI" id="CHEBI:50058"/>
        <dbReference type="ChEBI" id="CHEBI:58243"/>
        <dbReference type="ChEBI" id="CHEBI:456215"/>
        <dbReference type="EC" id="1.8.4.10"/>
    </reaction>
</comment>
<evidence type="ECO:0000313" key="7">
    <source>
        <dbReference type="Proteomes" id="UP000291483"/>
    </source>
</evidence>
<feature type="binding site" evidence="4">
    <location>
        <position position="148"/>
    </location>
    <ligand>
        <name>[4Fe-4S] cluster</name>
        <dbReference type="ChEBI" id="CHEBI:49883"/>
    </ligand>
</feature>
<reference evidence="6 7" key="1">
    <citation type="submission" date="2019-02" db="EMBL/GenBank/DDBJ databases">
        <title>Sequencing the genomes of 1000 actinobacteria strains.</title>
        <authorList>
            <person name="Klenk H.-P."/>
        </authorList>
    </citation>
    <scope>NUCLEOTIDE SEQUENCE [LARGE SCALE GENOMIC DNA]</scope>
    <source>
        <strain evidence="6 7">DSM 18319</strain>
    </source>
</reference>
<dbReference type="Gene3D" id="3.40.50.620">
    <property type="entry name" value="HUPs"/>
    <property type="match status" value="1"/>
</dbReference>
<dbReference type="InterPro" id="IPR002500">
    <property type="entry name" value="PAPS_reduct_dom"/>
</dbReference>
<dbReference type="Pfam" id="PF01507">
    <property type="entry name" value="PAPS_reduct"/>
    <property type="match status" value="1"/>
</dbReference>
<dbReference type="NCBIfam" id="NF002537">
    <property type="entry name" value="PRK02090.1"/>
    <property type="match status" value="1"/>
</dbReference>
<sequence>MSTDAVNTDAVNTDAVNTVVNTAVVRNPTLRTADELRLLAERGAAELADASAEQLIAWVAKNFDTAAVAVACSMADAVLPTLVADQLPGVDVLFLDTGYHFAETYATRNAVASAIDVTVVDVLPERTVAEQDSALGRDLFARDPGACCAARKVAPLNRALRGYELWFTGVRRDEAPTRINTPLIEWDERNGLVKVNPLAAWSFDELQDYATAHSVVLNPLLAQGYPSIGCAPCTKPVSAGDDPRSGRWAGLEKTECGLHL</sequence>
<dbReference type="GO" id="GO:0019379">
    <property type="term" value="P:sulfate assimilation, phosphoadenylyl sulfate reduction by phosphoadenylyl-sulfate reductase (thioredoxin)"/>
    <property type="evidence" value="ECO:0007669"/>
    <property type="project" value="UniProtKB-UniRule"/>
</dbReference>
<evidence type="ECO:0000313" key="6">
    <source>
        <dbReference type="EMBL" id="RZU65965.1"/>
    </source>
</evidence>
<dbReference type="GO" id="GO:0004604">
    <property type="term" value="F:phosphoadenylyl-sulfate reductase (thioredoxin) activity"/>
    <property type="evidence" value="ECO:0007669"/>
    <property type="project" value="UniProtKB-UniRule"/>
</dbReference>
<organism evidence="6 7">
    <name type="scientific">Microterricola gilva</name>
    <dbReference type="NCBI Taxonomy" id="393267"/>
    <lineage>
        <taxon>Bacteria</taxon>
        <taxon>Bacillati</taxon>
        <taxon>Actinomycetota</taxon>
        <taxon>Actinomycetes</taxon>
        <taxon>Micrococcales</taxon>
        <taxon>Microbacteriaceae</taxon>
        <taxon>Microterricola</taxon>
    </lineage>
</organism>
<evidence type="ECO:0000256" key="2">
    <source>
        <dbReference type="ARBA" id="ARBA00023002"/>
    </source>
</evidence>
<dbReference type="PANTHER" id="PTHR46509:SF1">
    <property type="entry name" value="PHOSPHOADENOSINE PHOSPHOSULFATE REDUCTASE"/>
    <property type="match status" value="1"/>
</dbReference>
<keyword evidence="4" id="KW-0479">Metal-binding</keyword>
<keyword evidence="4" id="KW-0963">Cytoplasm</keyword>
<dbReference type="CDD" id="cd23945">
    <property type="entry name" value="PAPS_reductase"/>
    <property type="match status" value="1"/>
</dbReference>
<keyword evidence="7" id="KW-1185">Reference proteome</keyword>
<comment type="pathway">
    <text evidence="3 4">Sulfur metabolism; hydrogen sulfide biosynthesis; sulfite from sulfate.</text>
</comment>
<feature type="active site" description="Nucleophile; cysteine thiosulfonate intermediate" evidence="4">
    <location>
        <position position="256"/>
    </location>
</feature>
<comment type="cofactor">
    <cofactor evidence="4">
        <name>[4Fe-4S] cluster</name>
        <dbReference type="ChEBI" id="CHEBI:49883"/>
    </cofactor>
    <text evidence="4">Binds 1 [4Fe-4S] cluster per subunit.</text>
</comment>
<dbReference type="PIRSF" id="PIRSF000857">
    <property type="entry name" value="PAPS_reductase"/>
    <property type="match status" value="1"/>
</dbReference>
<feature type="binding site" evidence="4">
    <location>
        <position position="233"/>
    </location>
    <ligand>
        <name>[4Fe-4S] cluster</name>
        <dbReference type="ChEBI" id="CHEBI:49883"/>
    </ligand>
</feature>
<evidence type="ECO:0000256" key="4">
    <source>
        <dbReference type="HAMAP-Rule" id="MF_00063"/>
    </source>
</evidence>
<dbReference type="AlphaFoldDB" id="A0A4Q8APL9"/>